<reference evidence="2" key="2">
    <citation type="submission" date="2023-06" db="EMBL/GenBank/DDBJ databases">
        <authorList>
            <consortium name="Lawrence Berkeley National Laboratory"/>
            <person name="Haridas S."/>
            <person name="Hensen N."/>
            <person name="Bonometti L."/>
            <person name="Westerberg I."/>
            <person name="Brannstrom I.O."/>
            <person name="Guillou S."/>
            <person name="Cros-Aarteil S."/>
            <person name="Calhoun S."/>
            <person name="Kuo A."/>
            <person name="Mondo S."/>
            <person name="Pangilinan J."/>
            <person name="Riley R."/>
            <person name="Labutti K."/>
            <person name="Andreopoulos B."/>
            <person name="Lipzen A."/>
            <person name="Chen C."/>
            <person name="Yanf M."/>
            <person name="Daum C."/>
            <person name="Ng V."/>
            <person name="Clum A."/>
            <person name="Steindorff A."/>
            <person name="Ohm R."/>
            <person name="Martin F."/>
            <person name="Silar P."/>
            <person name="Natvig D."/>
            <person name="Lalanne C."/>
            <person name="Gautier V."/>
            <person name="Ament-Velasquez S.L."/>
            <person name="Kruys A."/>
            <person name="Hutchinson M.I."/>
            <person name="Powell A.J."/>
            <person name="Barry K."/>
            <person name="Miller A.N."/>
            <person name="Grigoriev I.V."/>
            <person name="Debuchy R."/>
            <person name="Gladieux P."/>
            <person name="Thoren M.H."/>
            <person name="Johannesson H."/>
        </authorList>
    </citation>
    <scope>NUCLEOTIDE SEQUENCE</scope>
    <source>
        <strain evidence="2">CBS 560.94</strain>
    </source>
</reference>
<comment type="caution">
    <text evidence="2">The sequence shown here is derived from an EMBL/GenBank/DDBJ whole genome shotgun (WGS) entry which is preliminary data.</text>
</comment>
<dbReference type="EMBL" id="JAUEPP010000003">
    <property type="protein sequence ID" value="KAK3347498.1"/>
    <property type="molecule type" value="Genomic_DNA"/>
</dbReference>
<protein>
    <submittedName>
        <fullName evidence="2">Uncharacterized protein</fullName>
    </submittedName>
</protein>
<evidence type="ECO:0000313" key="2">
    <source>
        <dbReference type="EMBL" id="KAK3347498.1"/>
    </source>
</evidence>
<dbReference type="RefSeq" id="XP_062682580.1">
    <property type="nucleotide sequence ID" value="XM_062830447.1"/>
</dbReference>
<feature type="compositionally biased region" description="Pro residues" evidence="1">
    <location>
        <begin position="216"/>
        <end position="225"/>
    </location>
</feature>
<feature type="compositionally biased region" description="Low complexity" evidence="1">
    <location>
        <begin position="75"/>
        <end position="97"/>
    </location>
</feature>
<sequence length="509" mass="56604">MEQNNRARTTVYIDVEEFQPTSQQPQPYLQSPMNASNSGPGTSFHSAAFPTSNWPKPPAPGYIAATTAALYLSSSPYSPASPEWLPASPAHAPSSPAYTPGSPRWEPTSPTYNPQSPEWWMPRDTSPANYYPTSPGPVPPSPPYVPRSPEWAPTSPPPATLGPTSPPPVPQSPAYTPRSPESVSRSTSPANFYPTSPGPVPPSPPYVPRSPERAPTSPPPVPLSPSSPCSTGLFDELERELDGWWGRGRFVYNRARSIVPEEEEGQRGERETSTEPFPELPDWEEENTGREAEAEEDAQVQEPTAVVPEEDLLDYEYYEQLDREEKGDTEKDADQDVGAQQPAAAIPEEDSSQPFNIFTFTEPELSEDLPDNEYYEELDHETEAEALMQLETQKSVDNPYPAIAALNCAPQPNPYPCCPSSPELDMVHDDKEEHADWLSSASFRNSSAINKPVYRGSQKPIGRVKVEKRIDRMMWNKLMRKKIGHMIEVCEKYAPADVLKELKLDRRQT</sequence>
<keyword evidence="3" id="KW-1185">Reference proteome</keyword>
<reference evidence="2" key="1">
    <citation type="journal article" date="2023" name="Mol. Phylogenet. Evol.">
        <title>Genome-scale phylogeny and comparative genomics of the fungal order Sordariales.</title>
        <authorList>
            <person name="Hensen N."/>
            <person name="Bonometti L."/>
            <person name="Westerberg I."/>
            <person name="Brannstrom I.O."/>
            <person name="Guillou S."/>
            <person name="Cros-Aarteil S."/>
            <person name="Calhoun S."/>
            <person name="Haridas S."/>
            <person name="Kuo A."/>
            <person name="Mondo S."/>
            <person name="Pangilinan J."/>
            <person name="Riley R."/>
            <person name="LaButti K."/>
            <person name="Andreopoulos B."/>
            <person name="Lipzen A."/>
            <person name="Chen C."/>
            <person name="Yan M."/>
            <person name="Daum C."/>
            <person name="Ng V."/>
            <person name="Clum A."/>
            <person name="Steindorff A."/>
            <person name="Ohm R.A."/>
            <person name="Martin F."/>
            <person name="Silar P."/>
            <person name="Natvig D.O."/>
            <person name="Lalanne C."/>
            <person name="Gautier V."/>
            <person name="Ament-Velasquez S.L."/>
            <person name="Kruys A."/>
            <person name="Hutchinson M.I."/>
            <person name="Powell A.J."/>
            <person name="Barry K."/>
            <person name="Miller A.N."/>
            <person name="Grigoriev I.V."/>
            <person name="Debuchy R."/>
            <person name="Gladieux P."/>
            <person name="Hiltunen Thoren M."/>
            <person name="Johannesson H."/>
        </authorList>
    </citation>
    <scope>NUCLEOTIDE SEQUENCE</scope>
    <source>
        <strain evidence="2">CBS 560.94</strain>
    </source>
</reference>
<evidence type="ECO:0000313" key="3">
    <source>
        <dbReference type="Proteomes" id="UP001278500"/>
    </source>
</evidence>
<feature type="compositionally biased region" description="Pro residues" evidence="1">
    <location>
        <begin position="134"/>
        <end position="146"/>
    </location>
</feature>
<accession>A0AAE0MTU0</accession>
<dbReference type="GeneID" id="87867601"/>
<feature type="compositionally biased region" description="Pro residues" evidence="1">
    <location>
        <begin position="154"/>
        <end position="171"/>
    </location>
</feature>
<feature type="region of interest" description="Disordered" evidence="1">
    <location>
        <begin position="75"/>
        <end position="234"/>
    </location>
</feature>
<feature type="compositionally biased region" description="Basic and acidic residues" evidence="1">
    <location>
        <begin position="320"/>
        <end position="334"/>
    </location>
</feature>
<gene>
    <name evidence="2" type="ORF">B0H65DRAFT_570351</name>
</gene>
<organism evidence="2 3">
    <name type="scientific">Neurospora tetraspora</name>
    <dbReference type="NCBI Taxonomy" id="94610"/>
    <lineage>
        <taxon>Eukaryota</taxon>
        <taxon>Fungi</taxon>
        <taxon>Dikarya</taxon>
        <taxon>Ascomycota</taxon>
        <taxon>Pezizomycotina</taxon>
        <taxon>Sordariomycetes</taxon>
        <taxon>Sordariomycetidae</taxon>
        <taxon>Sordariales</taxon>
        <taxon>Sordariaceae</taxon>
        <taxon>Neurospora</taxon>
    </lineage>
</organism>
<dbReference type="Proteomes" id="UP001278500">
    <property type="component" value="Unassembled WGS sequence"/>
</dbReference>
<evidence type="ECO:0000256" key="1">
    <source>
        <dbReference type="SAM" id="MobiDB-lite"/>
    </source>
</evidence>
<feature type="region of interest" description="Disordered" evidence="1">
    <location>
        <begin position="253"/>
        <end position="352"/>
    </location>
</feature>
<name>A0AAE0MTU0_9PEZI</name>
<feature type="compositionally biased region" description="Polar residues" evidence="1">
    <location>
        <begin position="19"/>
        <end position="51"/>
    </location>
</feature>
<feature type="region of interest" description="Disordered" evidence="1">
    <location>
        <begin position="1"/>
        <end position="51"/>
    </location>
</feature>
<proteinExistence type="predicted"/>
<feature type="compositionally biased region" description="Acidic residues" evidence="1">
    <location>
        <begin position="308"/>
        <end position="319"/>
    </location>
</feature>
<feature type="compositionally biased region" description="Polar residues" evidence="1">
    <location>
        <begin position="179"/>
        <end position="190"/>
    </location>
</feature>
<dbReference type="AlphaFoldDB" id="A0AAE0MTU0"/>
<feature type="compositionally biased region" description="Pro residues" evidence="1">
    <location>
        <begin position="196"/>
        <end position="208"/>
    </location>
</feature>